<keyword evidence="5 8" id="KW-0547">Nucleotide-binding</keyword>
<evidence type="ECO:0000256" key="6">
    <source>
        <dbReference type="ARBA" id="ARBA00022777"/>
    </source>
</evidence>
<evidence type="ECO:0000259" key="9">
    <source>
        <dbReference type="SMART" id="SM00359"/>
    </source>
</evidence>
<dbReference type="PANTHER" id="PTHR43654:SF1">
    <property type="entry name" value="ISOPENTENYL PHOSPHATE KINASE"/>
    <property type="match status" value="1"/>
</dbReference>
<dbReference type="InterPro" id="IPR002478">
    <property type="entry name" value="PUA"/>
</dbReference>
<protein>
    <recommendedName>
        <fullName evidence="8">Glutamate 5-kinase</fullName>
        <ecNumber evidence="8">2.7.2.11</ecNumber>
    </recommendedName>
    <alternativeName>
        <fullName evidence="8">Gamma-glutamyl kinase</fullName>
        <shortName evidence="8">GK</shortName>
    </alternativeName>
</protein>
<feature type="binding site" evidence="8">
    <location>
        <position position="137"/>
    </location>
    <ligand>
        <name>substrate</name>
    </ligand>
</feature>
<comment type="subcellular location">
    <subcellularLocation>
        <location evidence="8">Cytoplasm</location>
    </subcellularLocation>
</comment>
<dbReference type="InterPro" id="IPR036393">
    <property type="entry name" value="AceGlu_kinase-like_sf"/>
</dbReference>
<keyword evidence="7 8" id="KW-0067">ATP-binding</keyword>
<comment type="caution">
    <text evidence="10">The sequence shown here is derived from an EMBL/GenBank/DDBJ whole genome shotgun (WGS) entry which is preliminary data.</text>
</comment>
<dbReference type="EC" id="2.7.2.11" evidence="8"/>
<evidence type="ECO:0000256" key="3">
    <source>
        <dbReference type="ARBA" id="ARBA00022650"/>
    </source>
</evidence>
<dbReference type="Gene3D" id="3.40.1160.10">
    <property type="entry name" value="Acetylglutamate kinase-like"/>
    <property type="match status" value="1"/>
</dbReference>
<dbReference type="InterPro" id="IPR011529">
    <property type="entry name" value="Glu_5kinase"/>
</dbReference>
<dbReference type="InterPro" id="IPR001057">
    <property type="entry name" value="Glu/AcGlu_kinase"/>
</dbReference>
<evidence type="ECO:0000256" key="1">
    <source>
        <dbReference type="ARBA" id="ARBA00022490"/>
    </source>
</evidence>
<reference evidence="11" key="1">
    <citation type="submission" date="2017-07" db="EMBL/GenBank/DDBJ databases">
        <title>Draft genome sequence of Effusibacillus lacus strain skLN1.</title>
        <authorList>
            <person name="Watanabe M."/>
            <person name="Kojima H."/>
            <person name="Fukui M."/>
        </authorList>
    </citation>
    <scope>NUCLEOTIDE SEQUENCE [LARGE SCALE GENOMIC DNA]</scope>
    <source>
        <strain evidence="11">skLN1</strain>
    </source>
</reference>
<keyword evidence="2 8" id="KW-0028">Amino-acid biosynthesis</keyword>
<gene>
    <name evidence="8" type="primary">proB</name>
    <name evidence="10" type="ORF">EFBL_0614</name>
</gene>
<dbReference type="PANTHER" id="PTHR43654">
    <property type="entry name" value="GLUTAMATE 5-KINASE"/>
    <property type="match status" value="1"/>
</dbReference>
<comment type="catalytic activity">
    <reaction evidence="8">
        <text>L-glutamate + ATP = L-glutamyl 5-phosphate + ADP</text>
        <dbReference type="Rhea" id="RHEA:14877"/>
        <dbReference type="ChEBI" id="CHEBI:29985"/>
        <dbReference type="ChEBI" id="CHEBI:30616"/>
        <dbReference type="ChEBI" id="CHEBI:58274"/>
        <dbReference type="ChEBI" id="CHEBI:456216"/>
        <dbReference type="EC" id="2.7.2.11"/>
    </reaction>
</comment>
<dbReference type="CDD" id="cd21157">
    <property type="entry name" value="PUA_G5K"/>
    <property type="match status" value="1"/>
</dbReference>
<dbReference type="AlphaFoldDB" id="A0A292YKJ8"/>
<dbReference type="InterPro" id="IPR036974">
    <property type="entry name" value="PUA_sf"/>
</dbReference>
<keyword evidence="6 8" id="KW-0418">Kinase</keyword>
<dbReference type="Gene3D" id="2.30.130.10">
    <property type="entry name" value="PUA domain"/>
    <property type="match status" value="1"/>
</dbReference>
<feature type="binding site" evidence="8">
    <location>
        <position position="50"/>
    </location>
    <ligand>
        <name>substrate</name>
    </ligand>
</feature>
<dbReference type="NCBIfam" id="TIGR01027">
    <property type="entry name" value="proB"/>
    <property type="match status" value="1"/>
</dbReference>
<sequence length="375" mass="40909">MKAKRIVVKVGSSSLTDEQGRLSEEKMRQLADQIAVLQLEQECRVILVSSGAVAAGLGKLGWPRPNITMPEKQAAAAVGQGLLLEQYQKLFAQRGITVAQLLLTRSDIEDRKRFIHIRNTSETLLRNGILPIVNENDTVTVEEIRFGDNDTLGSLVALVTEAELLILLTDIDGLYTANPKSNPDARRIPDVWEITPELEAAAGGNGSVMGTGGMRTKLMAARIATESGIDVVVASSREPEVLQRIAEGESLGTRFHANPRFSGKKSWLAHGPRPEGRIIIDQGAVRALTERAGSLLVPGITAVEGEFQEGAIVEIAAPAGQVIGKGAVSFSDRDLQLLIERRQTGERLRHYHEVIHRDAMVIYSREGIPYAQHRK</sequence>
<dbReference type="InterPro" id="IPR019797">
    <property type="entry name" value="Glutamate_5-kinase_CS"/>
</dbReference>
<dbReference type="GO" id="GO:0004349">
    <property type="term" value="F:glutamate 5-kinase activity"/>
    <property type="evidence" value="ECO:0007669"/>
    <property type="project" value="UniProtKB-UniRule"/>
</dbReference>
<dbReference type="PROSITE" id="PS00902">
    <property type="entry name" value="GLUTAMATE_5_KINASE"/>
    <property type="match status" value="1"/>
</dbReference>
<dbReference type="EMBL" id="BDUF01000011">
    <property type="protein sequence ID" value="GAX89000.1"/>
    <property type="molecule type" value="Genomic_DNA"/>
</dbReference>
<comment type="function">
    <text evidence="8">Catalyzes the transfer of a phosphate group to glutamate to form L-glutamate 5-phosphate.</text>
</comment>
<dbReference type="PROSITE" id="PS50890">
    <property type="entry name" value="PUA"/>
    <property type="match status" value="1"/>
</dbReference>
<keyword evidence="1 8" id="KW-0963">Cytoplasm</keyword>
<feature type="binding site" evidence="8">
    <location>
        <position position="9"/>
    </location>
    <ligand>
        <name>ATP</name>
        <dbReference type="ChEBI" id="CHEBI:30616"/>
    </ligand>
</feature>
<keyword evidence="3 8" id="KW-0641">Proline biosynthesis</keyword>
<dbReference type="UniPathway" id="UPA00098">
    <property type="reaction ID" value="UER00359"/>
</dbReference>
<evidence type="ECO:0000256" key="8">
    <source>
        <dbReference type="HAMAP-Rule" id="MF_00456"/>
    </source>
</evidence>
<dbReference type="HAMAP" id="MF_00456">
    <property type="entry name" value="ProB"/>
    <property type="match status" value="1"/>
</dbReference>
<name>A0A292YKJ8_9BACL</name>
<dbReference type="InterPro" id="IPR015947">
    <property type="entry name" value="PUA-like_sf"/>
</dbReference>
<comment type="pathway">
    <text evidence="8">Amino-acid biosynthesis; L-proline biosynthesis; L-glutamate 5-semialdehyde from L-glutamate: step 1/2.</text>
</comment>
<feature type="binding site" evidence="8">
    <location>
        <begin position="169"/>
        <end position="170"/>
    </location>
    <ligand>
        <name>ATP</name>
        <dbReference type="ChEBI" id="CHEBI:30616"/>
    </ligand>
</feature>
<evidence type="ECO:0000256" key="2">
    <source>
        <dbReference type="ARBA" id="ARBA00022605"/>
    </source>
</evidence>
<feature type="binding site" evidence="8">
    <location>
        <begin position="211"/>
        <end position="217"/>
    </location>
    <ligand>
        <name>ATP</name>
        <dbReference type="ChEBI" id="CHEBI:30616"/>
    </ligand>
</feature>
<dbReference type="CDD" id="cd04242">
    <property type="entry name" value="AAK_G5K_ProB"/>
    <property type="match status" value="1"/>
</dbReference>
<dbReference type="SMART" id="SM00359">
    <property type="entry name" value="PUA"/>
    <property type="match status" value="1"/>
</dbReference>
<keyword evidence="4 8" id="KW-0808">Transferase</keyword>
<dbReference type="GO" id="GO:0005524">
    <property type="term" value="F:ATP binding"/>
    <property type="evidence" value="ECO:0007669"/>
    <property type="project" value="UniProtKB-KW"/>
</dbReference>
<organism evidence="10 11">
    <name type="scientific">Effusibacillus lacus</name>
    <dbReference type="NCBI Taxonomy" id="1348429"/>
    <lineage>
        <taxon>Bacteria</taxon>
        <taxon>Bacillati</taxon>
        <taxon>Bacillota</taxon>
        <taxon>Bacilli</taxon>
        <taxon>Bacillales</taxon>
        <taxon>Alicyclobacillaceae</taxon>
        <taxon>Effusibacillus</taxon>
    </lineage>
</organism>
<proteinExistence type="inferred from homology"/>
<dbReference type="PRINTS" id="PR00474">
    <property type="entry name" value="GLU5KINASE"/>
</dbReference>
<feature type="domain" description="PUA" evidence="9">
    <location>
        <begin position="276"/>
        <end position="352"/>
    </location>
</feature>
<dbReference type="OrthoDB" id="9804434at2"/>
<dbReference type="SUPFAM" id="SSF88697">
    <property type="entry name" value="PUA domain-like"/>
    <property type="match status" value="1"/>
</dbReference>
<dbReference type="InterPro" id="IPR041739">
    <property type="entry name" value="G5K_ProB"/>
</dbReference>
<evidence type="ECO:0000313" key="11">
    <source>
        <dbReference type="Proteomes" id="UP000217785"/>
    </source>
</evidence>
<comment type="similarity">
    <text evidence="8">Belongs to the glutamate 5-kinase family.</text>
</comment>
<dbReference type="Pfam" id="PF01472">
    <property type="entry name" value="PUA"/>
    <property type="match status" value="1"/>
</dbReference>
<dbReference type="FunFam" id="3.40.1160.10:FF:000018">
    <property type="entry name" value="Glutamate 5-kinase"/>
    <property type="match status" value="1"/>
</dbReference>
<dbReference type="Proteomes" id="UP000217785">
    <property type="component" value="Unassembled WGS sequence"/>
</dbReference>
<evidence type="ECO:0000313" key="10">
    <source>
        <dbReference type="EMBL" id="GAX89000.1"/>
    </source>
</evidence>
<dbReference type="GO" id="GO:0055129">
    <property type="term" value="P:L-proline biosynthetic process"/>
    <property type="evidence" value="ECO:0007669"/>
    <property type="project" value="UniProtKB-UniRule"/>
</dbReference>
<dbReference type="InterPro" id="IPR001048">
    <property type="entry name" value="Asp/Glu/Uridylate_kinase"/>
</dbReference>
<accession>A0A292YKJ8</accession>
<dbReference type="GO" id="GO:0003723">
    <property type="term" value="F:RNA binding"/>
    <property type="evidence" value="ECO:0007669"/>
    <property type="project" value="InterPro"/>
</dbReference>
<evidence type="ECO:0000256" key="4">
    <source>
        <dbReference type="ARBA" id="ARBA00022679"/>
    </source>
</evidence>
<feature type="binding site" evidence="8">
    <location>
        <position position="149"/>
    </location>
    <ligand>
        <name>substrate</name>
    </ligand>
</feature>
<dbReference type="GO" id="GO:0005829">
    <property type="term" value="C:cytosol"/>
    <property type="evidence" value="ECO:0007669"/>
    <property type="project" value="TreeGrafter"/>
</dbReference>
<dbReference type="PIRSF" id="PIRSF000729">
    <property type="entry name" value="GK"/>
    <property type="match status" value="1"/>
</dbReference>
<evidence type="ECO:0000256" key="7">
    <source>
        <dbReference type="ARBA" id="ARBA00022840"/>
    </source>
</evidence>
<dbReference type="RefSeq" id="WP_096180724.1">
    <property type="nucleotide sequence ID" value="NZ_BDUF01000011.1"/>
</dbReference>
<dbReference type="Pfam" id="PF00696">
    <property type="entry name" value="AA_kinase"/>
    <property type="match status" value="1"/>
</dbReference>
<dbReference type="InterPro" id="IPR005715">
    <property type="entry name" value="Glu_5kinase/COase_Synthase"/>
</dbReference>
<evidence type="ECO:0000256" key="5">
    <source>
        <dbReference type="ARBA" id="ARBA00022741"/>
    </source>
</evidence>
<keyword evidence="11" id="KW-1185">Reference proteome</keyword>
<dbReference type="SUPFAM" id="SSF53633">
    <property type="entry name" value="Carbamate kinase-like"/>
    <property type="match status" value="1"/>
</dbReference>